<dbReference type="EMBL" id="CAJNOM010000180">
    <property type="protein sequence ID" value="CAF1187911.1"/>
    <property type="molecule type" value="Genomic_DNA"/>
</dbReference>
<feature type="transmembrane region" description="Helical" evidence="1">
    <location>
        <begin position="12"/>
        <end position="32"/>
    </location>
</feature>
<accession>A0A814VGP1</accession>
<dbReference type="Proteomes" id="UP000663832">
    <property type="component" value="Unassembled WGS sequence"/>
</dbReference>
<keyword evidence="3" id="KW-1185">Reference proteome</keyword>
<comment type="caution">
    <text evidence="2">The sequence shown here is derived from an EMBL/GenBank/DDBJ whole genome shotgun (WGS) entry which is preliminary data.</text>
</comment>
<name>A0A814VGP1_9BILA</name>
<evidence type="ECO:0000256" key="1">
    <source>
        <dbReference type="SAM" id="Phobius"/>
    </source>
</evidence>
<protein>
    <submittedName>
        <fullName evidence="2">Uncharacterized protein</fullName>
    </submittedName>
</protein>
<dbReference type="AlphaFoldDB" id="A0A814VGP1"/>
<proteinExistence type="predicted"/>
<keyword evidence="1" id="KW-0812">Transmembrane</keyword>
<reference evidence="2" key="1">
    <citation type="submission" date="2021-02" db="EMBL/GenBank/DDBJ databases">
        <authorList>
            <person name="Nowell W R."/>
        </authorList>
    </citation>
    <scope>NUCLEOTIDE SEQUENCE</scope>
</reference>
<keyword evidence="1" id="KW-1133">Transmembrane helix</keyword>
<keyword evidence="1" id="KW-0472">Membrane</keyword>
<dbReference type="OrthoDB" id="10152736at2759"/>
<evidence type="ECO:0000313" key="2">
    <source>
        <dbReference type="EMBL" id="CAF1187911.1"/>
    </source>
</evidence>
<sequence length="123" mass="14161">MGKDNFLSTDVGQRVILGVCITIFLVIILLFFGKIHCLIFILLLIISYKLTGYYVTSLNKPSKSSKCWPNLLIFFEPTKDLQKELIQKQSASTRYIHKNPWIHLMLSKRIDTAIDEASSIFHN</sequence>
<organism evidence="2 3">
    <name type="scientific">Adineta steineri</name>
    <dbReference type="NCBI Taxonomy" id="433720"/>
    <lineage>
        <taxon>Eukaryota</taxon>
        <taxon>Metazoa</taxon>
        <taxon>Spiralia</taxon>
        <taxon>Gnathifera</taxon>
        <taxon>Rotifera</taxon>
        <taxon>Eurotatoria</taxon>
        <taxon>Bdelloidea</taxon>
        <taxon>Adinetida</taxon>
        <taxon>Adinetidae</taxon>
        <taxon>Adineta</taxon>
    </lineage>
</organism>
<gene>
    <name evidence="2" type="ORF">QVE165_LOCUS25071</name>
</gene>
<evidence type="ECO:0000313" key="3">
    <source>
        <dbReference type="Proteomes" id="UP000663832"/>
    </source>
</evidence>